<keyword evidence="3" id="KW-1185">Reference proteome</keyword>
<dbReference type="AlphaFoldDB" id="A0ABD3QLD5"/>
<evidence type="ECO:0000313" key="3">
    <source>
        <dbReference type="Proteomes" id="UP001530400"/>
    </source>
</evidence>
<sequence length="532" mass="58085">MLSSTHRYVPQGSASLESDAPGWSADTTTAQNQVCASATHQQGEAETRGPVCWKCKGACAVKLRAQDRKKQKTEESSSQEPAVGLNVQDEEENKRSCPVCSGKGYLPVRSRYTNSLNESENIGGSITARRRRPKGWRDFGHIPPPVEACTSLTNDITKKELPYALSFLHQANGSDSDYFPRKDVAITNIPSDVDSIPTWLPINSGEQLCNLVGKWRILQKIGSHRWTTDDIVTAWVAATSLIQVKNNIQDETPINYLDLGTGNGSVLQMVTWCILTQCCDIRAFGVEARSEAVGLARRSLDFNLGKCEVDDKTYHGSTISRDGAHTGTGWHSVSVVNGDFRDLVSLCSEKDQSESSEMKQVASVRYDLITGTPPYFRVDFSTNGSKATGSNGEVVTSAVINQGGMPTSMQSAPARCEFRGGVEAYCEAAEALLAPDGVFAVCENWLNNDRVYKGAKDAGLDIIKVWRVKGKSGKDTLFAVYVMMKKGSTAKARTLCNKSKTDDEIVVRDKNGKWADQYASIMDEMCIPPTSA</sequence>
<dbReference type="InterPro" id="IPR050210">
    <property type="entry name" value="tRNA_Adenine-N(6)_MTase"/>
</dbReference>
<reference evidence="2 3" key="1">
    <citation type="submission" date="2024-10" db="EMBL/GenBank/DDBJ databases">
        <title>Updated reference genomes for cyclostephanoid diatoms.</title>
        <authorList>
            <person name="Roberts W.R."/>
            <person name="Alverson A.J."/>
        </authorList>
    </citation>
    <scope>NUCLEOTIDE SEQUENCE [LARGE SCALE GENOMIC DNA]</scope>
    <source>
        <strain evidence="2 3">AJA010-31</strain>
    </source>
</reference>
<dbReference type="SUPFAM" id="SSF53335">
    <property type="entry name" value="S-adenosyl-L-methionine-dependent methyltransferases"/>
    <property type="match status" value="1"/>
</dbReference>
<dbReference type="InterPro" id="IPR029063">
    <property type="entry name" value="SAM-dependent_MTases_sf"/>
</dbReference>
<dbReference type="PANTHER" id="PTHR47739:SF1">
    <property type="entry name" value="TRNA1(VAL) (ADENINE(37)-N6)-METHYLTRANSFERASE"/>
    <property type="match status" value="1"/>
</dbReference>
<name>A0ABD3QLD5_9STRA</name>
<feature type="region of interest" description="Disordered" evidence="1">
    <location>
        <begin position="1"/>
        <end position="25"/>
    </location>
</feature>
<accession>A0ABD3QLD5</accession>
<gene>
    <name evidence="2" type="ORF">ACHAWO_000065</name>
</gene>
<dbReference type="EMBL" id="JALLPJ020000149">
    <property type="protein sequence ID" value="KAL3800932.1"/>
    <property type="molecule type" value="Genomic_DNA"/>
</dbReference>
<organism evidence="2 3">
    <name type="scientific">Cyclotella atomus</name>
    <dbReference type="NCBI Taxonomy" id="382360"/>
    <lineage>
        <taxon>Eukaryota</taxon>
        <taxon>Sar</taxon>
        <taxon>Stramenopiles</taxon>
        <taxon>Ochrophyta</taxon>
        <taxon>Bacillariophyta</taxon>
        <taxon>Coscinodiscophyceae</taxon>
        <taxon>Thalassiosirophycidae</taxon>
        <taxon>Stephanodiscales</taxon>
        <taxon>Stephanodiscaceae</taxon>
        <taxon>Cyclotella</taxon>
    </lineage>
</organism>
<feature type="compositionally biased region" description="Basic and acidic residues" evidence="1">
    <location>
        <begin position="66"/>
        <end position="75"/>
    </location>
</feature>
<dbReference type="Proteomes" id="UP001530400">
    <property type="component" value="Unassembled WGS sequence"/>
</dbReference>
<feature type="compositionally biased region" description="Polar residues" evidence="1">
    <location>
        <begin position="1"/>
        <end position="16"/>
    </location>
</feature>
<comment type="caution">
    <text evidence="2">The sequence shown here is derived from an EMBL/GenBank/DDBJ whole genome shotgun (WGS) entry which is preliminary data.</text>
</comment>
<protein>
    <submittedName>
        <fullName evidence="2">Uncharacterized protein</fullName>
    </submittedName>
</protein>
<evidence type="ECO:0000313" key="2">
    <source>
        <dbReference type="EMBL" id="KAL3800932.1"/>
    </source>
</evidence>
<proteinExistence type="predicted"/>
<dbReference type="Gene3D" id="3.40.50.150">
    <property type="entry name" value="Vaccinia Virus protein VP39"/>
    <property type="match status" value="1"/>
</dbReference>
<evidence type="ECO:0000256" key="1">
    <source>
        <dbReference type="SAM" id="MobiDB-lite"/>
    </source>
</evidence>
<feature type="region of interest" description="Disordered" evidence="1">
    <location>
        <begin position="66"/>
        <end position="91"/>
    </location>
</feature>
<dbReference type="PANTHER" id="PTHR47739">
    <property type="entry name" value="TRNA1(VAL) (ADENINE(37)-N6)-METHYLTRANSFERASE"/>
    <property type="match status" value="1"/>
</dbReference>